<evidence type="ECO:0008006" key="4">
    <source>
        <dbReference type="Google" id="ProtNLM"/>
    </source>
</evidence>
<accession>A0A8S9YGL6</accession>
<feature type="region of interest" description="Disordered" evidence="1">
    <location>
        <begin position="600"/>
        <end position="715"/>
    </location>
</feature>
<dbReference type="EMBL" id="JTDE01021353">
    <property type="protein sequence ID" value="KAF7233045.1"/>
    <property type="molecule type" value="Genomic_DNA"/>
</dbReference>
<feature type="region of interest" description="Disordered" evidence="1">
    <location>
        <begin position="191"/>
        <end position="224"/>
    </location>
</feature>
<dbReference type="Proteomes" id="UP000822476">
    <property type="component" value="Unassembled WGS sequence"/>
</dbReference>
<gene>
    <name evidence="2" type="ORF">EG68_08531</name>
</gene>
<protein>
    <recommendedName>
        <fullName evidence="4">PH domain-containing protein</fullName>
    </recommendedName>
</protein>
<evidence type="ECO:0000313" key="3">
    <source>
        <dbReference type="Proteomes" id="UP000822476"/>
    </source>
</evidence>
<dbReference type="AlphaFoldDB" id="A0A8S9YGL6"/>
<feature type="compositionally biased region" description="Polar residues" evidence="1">
    <location>
        <begin position="667"/>
        <end position="689"/>
    </location>
</feature>
<feature type="compositionally biased region" description="Polar residues" evidence="1">
    <location>
        <begin position="631"/>
        <end position="645"/>
    </location>
</feature>
<sequence>MVVSLSNDVLIHGSVFQYARNDGQLVKSRRWACVTSDSLFVFPDAYNSSACYKVFLEQADIGISYEDDDNPWITIAERNNSLYYIQPEKAYQFNKWFSAIQRAANPYKGSSRPDSRAVKPFNSFTKLNTNSVFTSDTGKPESHFQPVAVNQLRAPKDRYCPPTIPKRITLPWNKVVDNTLTTTDWSPQFARKCRSPTGSTSRPVDRIFTDMDDAPPPRPPRSRLDLQTVKEHPNMRESDVLTTKPLSEIRNLYPVSGLAKRMSISASDLLGKSRDDLILLLLQLNREKANLQRWYDYFMQQMELIRSTKGLPFLVRLIHLLSAHEVVPPKPSLNFARDIEEQDVARTLNASRRNFHSIPSLQTGLSNESVNLADWIAQTEMTEAEEASVRRLSHSGGSSLSAGRPFESAAVRQRRIQLEAELADLEALCAPHKVLHQQLRLTQKAIHQNEKTKESRGPAATLLRRLRMNQTDHVNRSSTEIRSRDFQDNFYHDENEPFHNSNQLLATTESHRRVSQPCERGQFSTSAFNSGRFTPIGSKQSFEQDSFLKRFRSIPDHIDLLSVAGYPTDRLQLRNMNWKSRPSSPSLTSSNLEDLTTKFAPVRSSMTKQENQNLPGDGPDPQPIDAISQRGGLNTARSTPVNQPHWSRKLSQDSGDIADSFARRDCTPQNVSRSDSMNAITPVASSHTLSPPRYEPYRRRRTDSSPGSTQLEKFPATRMQLHFDELLHDADKPWNSNAESQRARRLRLGQDSSDSLERRRVEWSDNYNSELPVPVNRSLENSALRMQFVSSFTNSASSVLPGRANNRPSEIKRLDTDTPWVEEQIIPVTLKPKQSLRTDAIIAQSGNNSETTNKLNTTEDHRKYHSRKTRLESSPPRKPTNEPLVAIDAITGCRLSAVINDEDDVESLLMETPQSSDEPDHASRLHSDVDRPRHPLETRRLRTNRDLEVKYDDAMVLPSAKIKTSGSLPTTNSVMLKRGKPATPEYHFTSESIESVFSPPEPMEIRERYVPSPPPFERCDSEYRRNKEVKMNALRNVLLRQSFAGDSVQDFDQEQREEFPGHRADWIKQRTQLLSMQHRLAKEAVESAGNITDGSYLFNQ</sequence>
<proteinExistence type="predicted"/>
<evidence type="ECO:0000313" key="2">
    <source>
        <dbReference type="EMBL" id="KAF7233045.1"/>
    </source>
</evidence>
<feature type="compositionally biased region" description="Basic and acidic residues" evidence="1">
    <location>
        <begin position="918"/>
        <end position="937"/>
    </location>
</feature>
<feature type="region of interest" description="Disordered" evidence="1">
    <location>
        <begin position="844"/>
        <end position="882"/>
    </location>
</feature>
<feature type="region of interest" description="Disordered" evidence="1">
    <location>
        <begin position="910"/>
        <end position="937"/>
    </location>
</feature>
<name>A0A8S9YGL6_9TREM</name>
<organism evidence="2 3">
    <name type="scientific">Paragonimus skrjabini miyazakii</name>
    <dbReference type="NCBI Taxonomy" id="59628"/>
    <lineage>
        <taxon>Eukaryota</taxon>
        <taxon>Metazoa</taxon>
        <taxon>Spiralia</taxon>
        <taxon>Lophotrochozoa</taxon>
        <taxon>Platyhelminthes</taxon>
        <taxon>Trematoda</taxon>
        <taxon>Digenea</taxon>
        <taxon>Plagiorchiida</taxon>
        <taxon>Troglotremata</taxon>
        <taxon>Troglotrematidae</taxon>
        <taxon>Paragonimus</taxon>
    </lineage>
</organism>
<dbReference type="OrthoDB" id="43122at2759"/>
<feature type="compositionally biased region" description="Polar residues" evidence="1">
    <location>
        <begin position="844"/>
        <end position="856"/>
    </location>
</feature>
<feature type="region of interest" description="Disordered" evidence="1">
    <location>
        <begin position="731"/>
        <end position="758"/>
    </location>
</feature>
<dbReference type="SUPFAM" id="SSF50729">
    <property type="entry name" value="PH domain-like"/>
    <property type="match status" value="1"/>
</dbReference>
<feature type="compositionally biased region" description="Polar residues" evidence="1">
    <location>
        <begin position="604"/>
        <end position="614"/>
    </location>
</feature>
<reference evidence="2" key="1">
    <citation type="submission" date="2019-07" db="EMBL/GenBank/DDBJ databases">
        <title>Annotation for the trematode Paragonimus miyazaki's.</title>
        <authorList>
            <person name="Choi Y.-J."/>
        </authorList>
    </citation>
    <scope>NUCLEOTIDE SEQUENCE</scope>
    <source>
        <strain evidence="2">Japan</strain>
    </source>
</reference>
<keyword evidence="3" id="KW-1185">Reference proteome</keyword>
<evidence type="ECO:0000256" key="1">
    <source>
        <dbReference type="SAM" id="MobiDB-lite"/>
    </source>
</evidence>
<comment type="caution">
    <text evidence="2">The sequence shown here is derived from an EMBL/GenBank/DDBJ whole genome shotgun (WGS) entry which is preliminary data.</text>
</comment>